<evidence type="ECO:0000256" key="1">
    <source>
        <dbReference type="SAM" id="MobiDB-lite"/>
    </source>
</evidence>
<accession>A0AA39L7R4</accession>
<feature type="region of interest" description="Disordered" evidence="1">
    <location>
        <begin position="793"/>
        <end position="832"/>
    </location>
</feature>
<comment type="caution">
    <text evidence="2">The sequence shown here is derived from an EMBL/GenBank/DDBJ whole genome shotgun (WGS) entry which is preliminary data.</text>
</comment>
<sequence>MATMEILTLLNTAATNSGKSTSREASPSSSSHEDLATPPSTTVPTPSPEPSWTRPQVADKNNGDAQPWDTEEASLNAHTDSGFGWNANFSFPFKGESIDYALEMNASGSGPSGGSTGRPHRIVADSSSYTPQDPSSAEDAFVPPSADSFRLPDYRRHKYSDSHSSLASFATSRSDAHSRISSVTTINEIPSIDAVLSEVSRADASSPGLLESSPTQAEKRHKSKSQDASLSPRGRSRAGFIVPRITRAASPSDVALNMKQSAGVKPPSSATMSSHPPQRNTGRVAAPRTHKRAVSAPVFPPLPRRLPPFTINQSRPLLPPPHQMMTGSVGSSHSSEETLFHRHGPPNVVREHEQTRPGMFTRHSDSETTNTPSASASHLTSPTNVSQASMATQSKSQPDDVWDIDDENLRMPSFEELELHGMQDETVQCIFVDKCATNSPIRKSVSHFFGRNKGTTLQIPEHIWLVYCRQHYQRLRYRLGQKYALHQLDLVKVVIHRIERWGKDNKAKNDGAEVLDWQIMLRKCVRDEQERWTRYKQDLRRQALSQPEQDERYESFKMSRVGHSKYTQGMSQGNDVGLTQGLVEGSTNSAAETLMSIEKNYPWLLDTLGDHRSEEEVIAVIDHLRQDYKAALEAKTSNGVSIIKELPPIEFLPNLTNDNEDRPIKTGRKRGPARTARASESFKRRATRTADSPDAVLAAGVYPHASFDTASSLPHLGGSTPYDHPQMGHWIDRRGQDRGASRPSFIVPQIQPLNYGYRPSPGSSVTPLAREMMPLATPLPGQERAEQSRNLLPVPRPTHHRSASAFTPITRYSSTLERPSSSGEGAAIGRSNEQGDYFSSFATAGPPRNTHIFGDLGGYQMTPYSRASGFDFTPRSRPGAWADPGAPELPHVHAWAPYESSSASSGTFRGEDGNHESEGKH</sequence>
<name>A0AA39L7R4_SARSR</name>
<feature type="compositionally biased region" description="Polar residues" evidence="1">
    <location>
        <begin position="367"/>
        <end position="396"/>
    </location>
</feature>
<feature type="region of interest" description="Disordered" evidence="1">
    <location>
        <begin position="325"/>
        <end position="404"/>
    </location>
</feature>
<feature type="compositionally biased region" description="Polar residues" evidence="1">
    <location>
        <begin position="268"/>
        <end position="281"/>
    </location>
</feature>
<feature type="compositionally biased region" description="Polar residues" evidence="1">
    <location>
        <begin position="9"/>
        <end position="19"/>
    </location>
</feature>
<evidence type="ECO:0000313" key="3">
    <source>
        <dbReference type="Proteomes" id="UP001175261"/>
    </source>
</evidence>
<feature type="region of interest" description="Disordered" evidence="1">
    <location>
        <begin position="260"/>
        <end position="292"/>
    </location>
</feature>
<feature type="region of interest" description="Disordered" evidence="1">
    <location>
        <begin position="1"/>
        <end position="83"/>
    </location>
</feature>
<evidence type="ECO:0008006" key="4">
    <source>
        <dbReference type="Google" id="ProtNLM"/>
    </source>
</evidence>
<organism evidence="2 3">
    <name type="scientific">Sarocladium strictum</name>
    <name type="common">Black bundle disease fungus</name>
    <name type="synonym">Acremonium strictum</name>
    <dbReference type="NCBI Taxonomy" id="5046"/>
    <lineage>
        <taxon>Eukaryota</taxon>
        <taxon>Fungi</taxon>
        <taxon>Dikarya</taxon>
        <taxon>Ascomycota</taxon>
        <taxon>Pezizomycotina</taxon>
        <taxon>Sordariomycetes</taxon>
        <taxon>Hypocreomycetidae</taxon>
        <taxon>Hypocreales</taxon>
        <taxon>Sarocladiaceae</taxon>
        <taxon>Sarocladium</taxon>
    </lineage>
</organism>
<feature type="compositionally biased region" description="Polar residues" evidence="1">
    <location>
        <begin position="804"/>
        <end position="823"/>
    </location>
</feature>
<evidence type="ECO:0000313" key="2">
    <source>
        <dbReference type="EMBL" id="KAK0387243.1"/>
    </source>
</evidence>
<reference evidence="2" key="1">
    <citation type="submission" date="2022-10" db="EMBL/GenBank/DDBJ databases">
        <title>Determination and structural analysis of whole genome sequence of Sarocladium strictum F4-1.</title>
        <authorList>
            <person name="Hu L."/>
            <person name="Jiang Y."/>
        </authorList>
    </citation>
    <scope>NUCLEOTIDE SEQUENCE</scope>
    <source>
        <strain evidence="2">F4-1</strain>
    </source>
</reference>
<feature type="compositionally biased region" description="Basic and acidic residues" evidence="1">
    <location>
        <begin position="909"/>
        <end position="921"/>
    </location>
</feature>
<feature type="region of interest" description="Disordered" evidence="1">
    <location>
        <begin position="205"/>
        <end position="239"/>
    </location>
</feature>
<proteinExistence type="predicted"/>
<dbReference type="Proteomes" id="UP001175261">
    <property type="component" value="Unassembled WGS sequence"/>
</dbReference>
<protein>
    <recommendedName>
        <fullName evidence="4">ORP1 like protein</fullName>
    </recommendedName>
</protein>
<feature type="region of interest" description="Disordered" evidence="1">
    <location>
        <begin position="103"/>
        <end position="154"/>
    </location>
</feature>
<feature type="region of interest" description="Disordered" evidence="1">
    <location>
        <begin position="900"/>
        <end position="921"/>
    </location>
</feature>
<feature type="compositionally biased region" description="Polar residues" evidence="1">
    <location>
        <begin position="125"/>
        <end position="135"/>
    </location>
</feature>
<dbReference type="AlphaFoldDB" id="A0AA39L7R4"/>
<keyword evidence="3" id="KW-1185">Reference proteome</keyword>
<dbReference type="EMBL" id="JAPDFR010000004">
    <property type="protein sequence ID" value="KAK0387243.1"/>
    <property type="molecule type" value="Genomic_DNA"/>
</dbReference>
<gene>
    <name evidence="2" type="ORF">NLU13_5556</name>
</gene>
<feature type="region of interest" description="Disordered" evidence="1">
    <location>
        <begin position="654"/>
        <end position="690"/>
    </location>
</feature>